<name>A0A9P6NS87_9BASI</name>
<evidence type="ECO:0000313" key="2">
    <source>
        <dbReference type="Proteomes" id="UP000886653"/>
    </source>
</evidence>
<reference evidence="1" key="1">
    <citation type="submission" date="2013-11" db="EMBL/GenBank/DDBJ databases">
        <title>Genome sequence of the fusiform rust pathogen reveals effectors for host alternation and coevolution with pine.</title>
        <authorList>
            <consortium name="DOE Joint Genome Institute"/>
            <person name="Smith K."/>
            <person name="Pendleton A."/>
            <person name="Kubisiak T."/>
            <person name="Anderson C."/>
            <person name="Salamov A."/>
            <person name="Aerts A."/>
            <person name="Riley R."/>
            <person name="Clum A."/>
            <person name="Lindquist E."/>
            <person name="Ence D."/>
            <person name="Campbell M."/>
            <person name="Kronenberg Z."/>
            <person name="Feau N."/>
            <person name="Dhillon B."/>
            <person name="Hamelin R."/>
            <person name="Burleigh J."/>
            <person name="Smith J."/>
            <person name="Yandell M."/>
            <person name="Nelson C."/>
            <person name="Grigoriev I."/>
            <person name="Davis J."/>
        </authorList>
    </citation>
    <scope>NUCLEOTIDE SEQUENCE</scope>
    <source>
        <strain evidence="1">G11</strain>
    </source>
</reference>
<dbReference type="Proteomes" id="UP000886653">
    <property type="component" value="Unassembled WGS sequence"/>
</dbReference>
<comment type="caution">
    <text evidence="1">The sequence shown here is derived from an EMBL/GenBank/DDBJ whole genome shotgun (WGS) entry which is preliminary data.</text>
</comment>
<proteinExistence type="predicted"/>
<evidence type="ECO:0000313" key="1">
    <source>
        <dbReference type="EMBL" id="KAG0152490.1"/>
    </source>
</evidence>
<keyword evidence="2" id="KW-1185">Reference proteome</keyword>
<organism evidence="1 2">
    <name type="scientific">Cronartium quercuum f. sp. fusiforme G11</name>
    <dbReference type="NCBI Taxonomy" id="708437"/>
    <lineage>
        <taxon>Eukaryota</taxon>
        <taxon>Fungi</taxon>
        <taxon>Dikarya</taxon>
        <taxon>Basidiomycota</taxon>
        <taxon>Pucciniomycotina</taxon>
        <taxon>Pucciniomycetes</taxon>
        <taxon>Pucciniales</taxon>
        <taxon>Coleosporiaceae</taxon>
        <taxon>Cronartium</taxon>
    </lineage>
</organism>
<dbReference type="AlphaFoldDB" id="A0A9P6NS87"/>
<dbReference type="EMBL" id="MU167208">
    <property type="protein sequence ID" value="KAG0152490.1"/>
    <property type="molecule type" value="Genomic_DNA"/>
</dbReference>
<gene>
    <name evidence="1" type="ORF">CROQUDRAFT_649914</name>
</gene>
<accession>A0A9P6NS87</accession>
<sequence length="195" mass="22592">MSFSLSVLHHQNSTTNLHTMLGKNLPPQTHFKLSIKGRPTAILSPGPQDPSTLQSLQIENEKQKHIKARLETKPVIILSRFQPNSNPYKIYHIETLSDTHKFEIERKDLLERLLMKEFQFQVMKLGTERSDGLRPSKMICRVLFHELAHIRGELVDHWRLEEELDHHCSVVSNSSLSSNTVHQLIEFHQDNCSCK</sequence>
<dbReference type="OrthoDB" id="49605at2759"/>
<protein>
    <submittedName>
        <fullName evidence="1">Uncharacterized protein</fullName>
    </submittedName>
</protein>